<evidence type="ECO:0000313" key="2">
    <source>
        <dbReference type="Proteomes" id="UP000660611"/>
    </source>
</evidence>
<sequence>MAHAAVNIPEPDFTDSRELRVYCNEVRKTCHHFAMALHIGAAEMEAALSTIQPAEGVFKRYAAKRRARRVARHMRHAAACVATGGTAAVRTWAAFRAEYAPELSPVRGKRSAFKVVTE</sequence>
<gene>
    <name evidence="1" type="ORF">Dsi01nite_061580</name>
</gene>
<dbReference type="AlphaFoldDB" id="A0A919UAK2"/>
<keyword evidence="2" id="KW-1185">Reference proteome</keyword>
<comment type="caution">
    <text evidence="1">The sequence shown here is derived from an EMBL/GenBank/DDBJ whole genome shotgun (WGS) entry which is preliminary data.</text>
</comment>
<proteinExistence type="predicted"/>
<dbReference type="EMBL" id="BONQ01000096">
    <property type="protein sequence ID" value="GIG48117.1"/>
    <property type="molecule type" value="Genomic_DNA"/>
</dbReference>
<dbReference type="RefSeq" id="WP_203849833.1">
    <property type="nucleotide sequence ID" value="NZ_BAAAVW010000022.1"/>
</dbReference>
<accession>A0A919UAK2</accession>
<organism evidence="1 2">
    <name type="scientific">Dactylosporangium siamense</name>
    <dbReference type="NCBI Taxonomy" id="685454"/>
    <lineage>
        <taxon>Bacteria</taxon>
        <taxon>Bacillati</taxon>
        <taxon>Actinomycetota</taxon>
        <taxon>Actinomycetes</taxon>
        <taxon>Micromonosporales</taxon>
        <taxon>Micromonosporaceae</taxon>
        <taxon>Dactylosporangium</taxon>
    </lineage>
</organism>
<evidence type="ECO:0000313" key="1">
    <source>
        <dbReference type="EMBL" id="GIG48117.1"/>
    </source>
</evidence>
<name>A0A919UAK2_9ACTN</name>
<reference evidence="1" key="1">
    <citation type="submission" date="2021-01" db="EMBL/GenBank/DDBJ databases">
        <title>Whole genome shotgun sequence of Dactylosporangium siamense NBRC 106093.</title>
        <authorList>
            <person name="Komaki H."/>
            <person name="Tamura T."/>
        </authorList>
    </citation>
    <scope>NUCLEOTIDE SEQUENCE</scope>
    <source>
        <strain evidence="1">NBRC 106093</strain>
    </source>
</reference>
<protein>
    <submittedName>
        <fullName evidence="1">Uncharacterized protein</fullName>
    </submittedName>
</protein>
<dbReference type="Proteomes" id="UP000660611">
    <property type="component" value="Unassembled WGS sequence"/>
</dbReference>